<dbReference type="Proteomes" id="UP000632828">
    <property type="component" value="Unassembled WGS sequence"/>
</dbReference>
<reference evidence="3" key="1">
    <citation type="submission" date="2020-09" db="EMBL/GenBank/DDBJ databases">
        <title>Pelobacter alkaliphilus sp. nov., a novel anaerobic arsenate-reducing bacterium from terrestrial mud volcano.</title>
        <authorList>
            <person name="Khomyakova M.A."/>
            <person name="Merkel A.Y."/>
            <person name="Slobodkin A.I."/>
        </authorList>
    </citation>
    <scope>NUCLEOTIDE SEQUENCE</scope>
    <source>
        <strain evidence="3">M08fum</strain>
    </source>
</reference>
<dbReference type="CDD" id="cd03801">
    <property type="entry name" value="GT4_PimA-like"/>
    <property type="match status" value="1"/>
</dbReference>
<dbReference type="EMBL" id="JACWUN010000013">
    <property type="protein sequence ID" value="MBD1401320.1"/>
    <property type="molecule type" value="Genomic_DNA"/>
</dbReference>
<dbReference type="RefSeq" id="WP_191156809.1">
    <property type="nucleotide sequence ID" value="NZ_JACWUN010000013.1"/>
</dbReference>
<organism evidence="3 4">
    <name type="scientific">Pelovirga terrestris</name>
    <dbReference type="NCBI Taxonomy" id="2771352"/>
    <lineage>
        <taxon>Bacteria</taxon>
        <taxon>Pseudomonadati</taxon>
        <taxon>Thermodesulfobacteriota</taxon>
        <taxon>Desulfuromonadia</taxon>
        <taxon>Geobacterales</taxon>
        <taxon>Geobacteraceae</taxon>
        <taxon>Pelovirga</taxon>
    </lineage>
</organism>
<dbReference type="InterPro" id="IPR001296">
    <property type="entry name" value="Glyco_trans_1"/>
</dbReference>
<dbReference type="PANTHER" id="PTHR46401">
    <property type="entry name" value="GLYCOSYLTRANSFERASE WBBK-RELATED"/>
    <property type="match status" value="1"/>
</dbReference>
<proteinExistence type="predicted"/>
<dbReference type="Gene3D" id="3.40.50.2000">
    <property type="entry name" value="Glycogen Phosphorylase B"/>
    <property type="match status" value="1"/>
</dbReference>
<keyword evidence="1" id="KW-0808">Transferase</keyword>
<protein>
    <submittedName>
        <fullName evidence="3">Glycosyltransferase family 4 protein</fullName>
    </submittedName>
</protein>
<feature type="domain" description="Glycosyl transferase family 1" evidence="2">
    <location>
        <begin position="207"/>
        <end position="303"/>
    </location>
</feature>
<evidence type="ECO:0000259" key="2">
    <source>
        <dbReference type="Pfam" id="PF00534"/>
    </source>
</evidence>
<comment type="caution">
    <text evidence="3">The sequence shown here is derived from an EMBL/GenBank/DDBJ whole genome shotgun (WGS) entry which is preliminary data.</text>
</comment>
<dbReference type="SUPFAM" id="SSF53756">
    <property type="entry name" value="UDP-Glycosyltransferase/glycogen phosphorylase"/>
    <property type="match status" value="1"/>
</dbReference>
<sequence>MKIVYLLPCCTVSGGVAVVMQHANRLQARGHEVFLVNQQNDKETSWFPDQKVPVLTLAEYPADVDILVATGWSTSFQVARLEAQSKFYFVQSDETRFHPAESIWRHLTAVSYCFDFHYITEARWIQQWLQANFRQTSALVPNGIDPQLFFPCSPLQKKGSKPRVLLEGAIGLPYKGMAEAFAAIEPLDVEVWCVSSYGRPRPEWKCHRFFEQVPMVQMREIYSSCDILLKLSRVEGFFGPPMEMMACGGVPVVGRVTGYDEYIVDGGNALVVDPLDIPAATAAVRRLIDDPGLYRQLQAEGQETAARWGWEQTIDTLEELYSATRNVPSPAIQPYSANLNNSIAALYAMSTGEQDIQCEVLQSPPTFTNADLLCRKLQQQRWFSAVADLVARLYRVGKALRARLGYHA</sequence>
<evidence type="ECO:0000313" key="3">
    <source>
        <dbReference type="EMBL" id="MBD1401320.1"/>
    </source>
</evidence>
<dbReference type="Pfam" id="PF00534">
    <property type="entry name" value="Glycos_transf_1"/>
    <property type="match status" value="1"/>
</dbReference>
<dbReference type="Gene3D" id="3.40.50.11090">
    <property type="match status" value="1"/>
</dbReference>
<gene>
    <name evidence="3" type="ORF">ICT70_11615</name>
</gene>
<evidence type="ECO:0000313" key="4">
    <source>
        <dbReference type="Proteomes" id="UP000632828"/>
    </source>
</evidence>
<keyword evidence="4" id="KW-1185">Reference proteome</keyword>
<dbReference type="AlphaFoldDB" id="A0A8J6QSZ8"/>
<name>A0A8J6QSZ8_9BACT</name>
<dbReference type="GO" id="GO:0009103">
    <property type="term" value="P:lipopolysaccharide biosynthetic process"/>
    <property type="evidence" value="ECO:0007669"/>
    <property type="project" value="TreeGrafter"/>
</dbReference>
<dbReference type="PANTHER" id="PTHR46401:SF2">
    <property type="entry name" value="GLYCOSYLTRANSFERASE WBBK-RELATED"/>
    <property type="match status" value="1"/>
</dbReference>
<accession>A0A8J6QSZ8</accession>
<dbReference type="GO" id="GO:0016757">
    <property type="term" value="F:glycosyltransferase activity"/>
    <property type="evidence" value="ECO:0007669"/>
    <property type="project" value="InterPro"/>
</dbReference>
<evidence type="ECO:0000256" key="1">
    <source>
        <dbReference type="ARBA" id="ARBA00022679"/>
    </source>
</evidence>